<sequence>MSENQKFKEHLNEFNEITDQLNSVNIQFDDEIQALLIPGQLPESWKGIIISIIRSGGKAKLKFSEVVDMIMTGEIRRQEEGISSSGSALNFESRGKNRNKNKGNSRQRPNSRNEREPKKDKENKTEANIISGESDDALICLLESKTESWVLDSGASFHATSNRDLFENHI</sequence>
<feature type="compositionally biased region" description="Basic and acidic residues" evidence="1">
    <location>
        <begin position="111"/>
        <end position="125"/>
    </location>
</feature>
<name>A0A5P1F3C7_ASPOF</name>
<dbReference type="EMBL" id="CM007384">
    <property type="protein sequence ID" value="ONK72654.1"/>
    <property type="molecule type" value="Genomic_DNA"/>
</dbReference>
<accession>A0A5P1F3C7</accession>
<keyword evidence="3" id="KW-1185">Reference proteome</keyword>
<protein>
    <recommendedName>
        <fullName evidence="4">Retrovirus-related Pol polyprotein from transposon TNT 1-94</fullName>
    </recommendedName>
</protein>
<organism evidence="2 3">
    <name type="scientific">Asparagus officinalis</name>
    <name type="common">Garden asparagus</name>
    <dbReference type="NCBI Taxonomy" id="4686"/>
    <lineage>
        <taxon>Eukaryota</taxon>
        <taxon>Viridiplantae</taxon>
        <taxon>Streptophyta</taxon>
        <taxon>Embryophyta</taxon>
        <taxon>Tracheophyta</taxon>
        <taxon>Spermatophyta</taxon>
        <taxon>Magnoliopsida</taxon>
        <taxon>Liliopsida</taxon>
        <taxon>Asparagales</taxon>
        <taxon>Asparagaceae</taxon>
        <taxon>Asparagoideae</taxon>
        <taxon>Asparagus</taxon>
    </lineage>
</organism>
<dbReference type="AlphaFoldDB" id="A0A5P1F3C7"/>
<evidence type="ECO:0008006" key="4">
    <source>
        <dbReference type="Google" id="ProtNLM"/>
    </source>
</evidence>
<gene>
    <name evidence="2" type="ORF">A4U43_C04F21640</name>
</gene>
<dbReference type="OMA" id="MIMTGEI"/>
<feature type="compositionally biased region" description="Polar residues" evidence="1">
    <location>
        <begin position="81"/>
        <end position="90"/>
    </location>
</feature>
<feature type="compositionally biased region" description="Basic residues" evidence="1">
    <location>
        <begin position="96"/>
        <end position="105"/>
    </location>
</feature>
<evidence type="ECO:0000313" key="2">
    <source>
        <dbReference type="EMBL" id="ONK72654.1"/>
    </source>
</evidence>
<evidence type="ECO:0000256" key="1">
    <source>
        <dbReference type="SAM" id="MobiDB-lite"/>
    </source>
</evidence>
<feature type="region of interest" description="Disordered" evidence="1">
    <location>
        <begin position="76"/>
        <end position="129"/>
    </location>
</feature>
<proteinExistence type="predicted"/>
<evidence type="ECO:0000313" key="3">
    <source>
        <dbReference type="Proteomes" id="UP000243459"/>
    </source>
</evidence>
<dbReference type="Gramene" id="ONK72654">
    <property type="protein sequence ID" value="ONK72654"/>
    <property type="gene ID" value="A4U43_C04F21640"/>
</dbReference>
<dbReference type="Proteomes" id="UP000243459">
    <property type="component" value="Chromosome 4"/>
</dbReference>
<dbReference type="Pfam" id="PF14223">
    <property type="entry name" value="Retrotran_gag_2"/>
    <property type="match status" value="1"/>
</dbReference>
<reference evidence="3" key="1">
    <citation type="journal article" date="2017" name="Nat. Commun.">
        <title>The asparagus genome sheds light on the origin and evolution of a young Y chromosome.</title>
        <authorList>
            <person name="Harkess A."/>
            <person name="Zhou J."/>
            <person name="Xu C."/>
            <person name="Bowers J.E."/>
            <person name="Van der Hulst R."/>
            <person name="Ayyampalayam S."/>
            <person name="Mercati F."/>
            <person name="Riccardi P."/>
            <person name="McKain M.R."/>
            <person name="Kakrana A."/>
            <person name="Tang H."/>
            <person name="Ray J."/>
            <person name="Groenendijk J."/>
            <person name="Arikit S."/>
            <person name="Mathioni S.M."/>
            <person name="Nakano M."/>
            <person name="Shan H."/>
            <person name="Telgmann-Rauber A."/>
            <person name="Kanno A."/>
            <person name="Yue Z."/>
            <person name="Chen H."/>
            <person name="Li W."/>
            <person name="Chen Y."/>
            <person name="Xu X."/>
            <person name="Zhang Y."/>
            <person name="Luo S."/>
            <person name="Chen H."/>
            <person name="Gao J."/>
            <person name="Mao Z."/>
            <person name="Pires J.C."/>
            <person name="Luo M."/>
            <person name="Kudrna D."/>
            <person name="Wing R.A."/>
            <person name="Meyers B.C."/>
            <person name="Yi K."/>
            <person name="Kong H."/>
            <person name="Lavrijsen P."/>
            <person name="Sunseri F."/>
            <person name="Falavigna A."/>
            <person name="Ye Y."/>
            <person name="Leebens-Mack J.H."/>
            <person name="Chen G."/>
        </authorList>
    </citation>
    <scope>NUCLEOTIDE SEQUENCE [LARGE SCALE GENOMIC DNA]</scope>
    <source>
        <strain evidence="3">cv. DH0086</strain>
    </source>
</reference>